<sequence>MLSTIGAFLMWAVKTIDSFLPCPHRPSAPQDGDGWFGHGHAWWMQVWIQIMVDVYINFRFSYMNQRLKFLWDGATSNFMETSSIAAPWRHHSLPLDHRRPASIGGTDT</sequence>
<keyword evidence="3" id="KW-1185">Reference proteome</keyword>
<dbReference type="AlphaFoldDB" id="A0A0D9ZZD2"/>
<feature type="signal peptide" evidence="1">
    <location>
        <begin position="1"/>
        <end position="18"/>
    </location>
</feature>
<proteinExistence type="predicted"/>
<keyword evidence="1" id="KW-0732">Signal</keyword>
<reference evidence="2" key="1">
    <citation type="submission" date="2015-04" db="UniProtKB">
        <authorList>
            <consortium name="EnsemblPlants"/>
        </authorList>
    </citation>
    <scope>IDENTIFICATION</scope>
</reference>
<reference evidence="2" key="2">
    <citation type="submission" date="2018-05" db="EMBL/GenBank/DDBJ databases">
        <title>OgluRS3 (Oryza glumaepatula Reference Sequence Version 3).</title>
        <authorList>
            <person name="Zhang J."/>
            <person name="Kudrna D."/>
            <person name="Lee S."/>
            <person name="Talag J."/>
            <person name="Welchert J."/>
            <person name="Wing R.A."/>
        </authorList>
    </citation>
    <scope>NUCLEOTIDE SEQUENCE [LARGE SCALE GENOMIC DNA]</scope>
</reference>
<feature type="chain" id="PRO_5002353293" evidence="1">
    <location>
        <begin position="19"/>
        <end position="108"/>
    </location>
</feature>
<dbReference type="Gramene" id="OGLUM05G18040.1">
    <property type="protein sequence ID" value="OGLUM05G18040.1"/>
    <property type="gene ID" value="OGLUM05G18040"/>
</dbReference>
<evidence type="ECO:0000313" key="3">
    <source>
        <dbReference type="Proteomes" id="UP000026961"/>
    </source>
</evidence>
<protein>
    <submittedName>
        <fullName evidence="2">Uncharacterized protein</fullName>
    </submittedName>
</protein>
<organism evidence="2">
    <name type="scientific">Oryza glumipatula</name>
    <dbReference type="NCBI Taxonomy" id="40148"/>
    <lineage>
        <taxon>Eukaryota</taxon>
        <taxon>Viridiplantae</taxon>
        <taxon>Streptophyta</taxon>
        <taxon>Embryophyta</taxon>
        <taxon>Tracheophyta</taxon>
        <taxon>Spermatophyta</taxon>
        <taxon>Magnoliopsida</taxon>
        <taxon>Liliopsida</taxon>
        <taxon>Poales</taxon>
        <taxon>Poaceae</taxon>
        <taxon>BOP clade</taxon>
        <taxon>Oryzoideae</taxon>
        <taxon>Oryzeae</taxon>
        <taxon>Oryzinae</taxon>
        <taxon>Oryza</taxon>
    </lineage>
</organism>
<name>A0A0D9ZZD2_9ORYZ</name>
<evidence type="ECO:0000256" key="1">
    <source>
        <dbReference type="SAM" id="SignalP"/>
    </source>
</evidence>
<evidence type="ECO:0000313" key="2">
    <source>
        <dbReference type="EnsemblPlants" id="OGLUM05G18040.1"/>
    </source>
</evidence>
<dbReference type="Proteomes" id="UP000026961">
    <property type="component" value="Chromosome 5"/>
</dbReference>
<accession>A0A0D9ZZD2</accession>
<dbReference type="HOGENOM" id="CLU_2201085_0_0_1"/>
<dbReference type="EnsemblPlants" id="OGLUM05G18040.1">
    <property type="protein sequence ID" value="OGLUM05G18040.1"/>
    <property type="gene ID" value="OGLUM05G18040"/>
</dbReference>